<evidence type="ECO:0000313" key="1">
    <source>
        <dbReference type="EMBL" id="KAI3729579.1"/>
    </source>
</evidence>
<reference evidence="1 2" key="2">
    <citation type="journal article" date="2022" name="Mol. Ecol. Resour.">
        <title>The genomes of chicory, endive, great burdock and yacon provide insights into Asteraceae paleo-polyploidization history and plant inulin production.</title>
        <authorList>
            <person name="Fan W."/>
            <person name="Wang S."/>
            <person name="Wang H."/>
            <person name="Wang A."/>
            <person name="Jiang F."/>
            <person name="Liu H."/>
            <person name="Zhao H."/>
            <person name="Xu D."/>
            <person name="Zhang Y."/>
        </authorList>
    </citation>
    <scope>NUCLEOTIDE SEQUENCE [LARGE SCALE GENOMIC DNA]</scope>
    <source>
        <strain evidence="2">cv. Niubang</strain>
    </source>
</reference>
<proteinExistence type="predicted"/>
<organism evidence="1 2">
    <name type="scientific">Arctium lappa</name>
    <name type="common">Greater burdock</name>
    <name type="synonym">Lappa major</name>
    <dbReference type="NCBI Taxonomy" id="4217"/>
    <lineage>
        <taxon>Eukaryota</taxon>
        <taxon>Viridiplantae</taxon>
        <taxon>Streptophyta</taxon>
        <taxon>Embryophyta</taxon>
        <taxon>Tracheophyta</taxon>
        <taxon>Spermatophyta</taxon>
        <taxon>Magnoliopsida</taxon>
        <taxon>eudicotyledons</taxon>
        <taxon>Gunneridae</taxon>
        <taxon>Pentapetalae</taxon>
        <taxon>asterids</taxon>
        <taxon>campanulids</taxon>
        <taxon>Asterales</taxon>
        <taxon>Asteraceae</taxon>
        <taxon>Carduoideae</taxon>
        <taxon>Cardueae</taxon>
        <taxon>Arctiinae</taxon>
        <taxon>Arctium</taxon>
    </lineage>
</organism>
<dbReference type="EMBL" id="CM042051">
    <property type="protein sequence ID" value="KAI3729579.1"/>
    <property type="molecule type" value="Genomic_DNA"/>
</dbReference>
<sequence>MKALRPSQCDNSSSPPSPFIAFCRGFRKGFLHSSFNSPIVVLAPTPANKPQLYDFSTNNNASESFLVSYLLKTSVSLRCLMRLSLNQIKKSETDEKIVITRSLFMDFSKKFEFPMVNAKGN</sequence>
<evidence type="ECO:0000313" key="2">
    <source>
        <dbReference type="Proteomes" id="UP001055879"/>
    </source>
</evidence>
<reference evidence="2" key="1">
    <citation type="journal article" date="2022" name="Mol. Ecol. Resour.">
        <title>The genomes of chicory, endive, great burdock and yacon provide insights into Asteraceae palaeo-polyploidization history and plant inulin production.</title>
        <authorList>
            <person name="Fan W."/>
            <person name="Wang S."/>
            <person name="Wang H."/>
            <person name="Wang A."/>
            <person name="Jiang F."/>
            <person name="Liu H."/>
            <person name="Zhao H."/>
            <person name="Xu D."/>
            <person name="Zhang Y."/>
        </authorList>
    </citation>
    <scope>NUCLEOTIDE SEQUENCE [LARGE SCALE GENOMIC DNA]</scope>
    <source>
        <strain evidence="2">cv. Niubang</strain>
    </source>
</reference>
<protein>
    <submittedName>
        <fullName evidence="1">Uncharacterized protein</fullName>
    </submittedName>
</protein>
<accession>A0ACB9C5T7</accession>
<name>A0ACB9C5T7_ARCLA</name>
<dbReference type="Proteomes" id="UP001055879">
    <property type="component" value="Linkage Group LG05"/>
</dbReference>
<comment type="caution">
    <text evidence="1">The sequence shown here is derived from an EMBL/GenBank/DDBJ whole genome shotgun (WGS) entry which is preliminary data.</text>
</comment>
<gene>
    <name evidence="1" type="ORF">L6452_18240</name>
</gene>
<keyword evidence="2" id="KW-1185">Reference proteome</keyword>